<comment type="caution">
    <text evidence="2">The sequence shown here is derived from an EMBL/GenBank/DDBJ whole genome shotgun (WGS) entry which is preliminary data.</text>
</comment>
<dbReference type="OrthoDB" id="6254323at2"/>
<dbReference type="InterPro" id="IPR019734">
    <property type="entry name" value="TPR_rpt"/>
</dbReference>
<dbReference type="AlphaFoldDB" id="A0A0N0LZP2"/>
<sequence>MKFSFIFFLGLLAGCASTTTPKAPSTQEPPSLTQLINHSLFTLEFVPAQQQLFQLPQQEQQKFIAYVKANRLLGESDELILYNYIESSLDGFTYHGDTLTASQALEKAHGNCISLAIVTQAYANVIGLETAFQEMTSEPVYAKEGNLVFIANHFRTKLYKPLKKQEGKIAFIRPGVIVDYFPSRGSFYSGSADINDLIAKYYSNLAAEALLQENYNLAYSLLTKANTFTPDDPELFNLAAILHKRVNDQATTHRIYQSAFDHQLESLNLLSNYKSLAEDIGNEMLVEQINQKLDLTEKDPYQLIVLGETEALSGQYLPAKKYINQAIDKAPYLSEPYVALAKIRYQQGHLGATRRLLEQAIKLERDETQRSVYAAKLASVFTKKK</sequence>
<dbReference type="Gene3D" id="1.25.40.10">
    <property type="entry name" value="Tetratricopeptide repeat domain"/>
    <property type="match status" value="1"/>
</dbReference>
<name>A0A0N0LZP2_9GAMM</name>
<evidence type="ECO:0000256" key="1">
    <source>
        <dbReference type="SAM" id="SignalP"/>
    </source>
</evidence>
<proteinExistence type="predicted"/>
<protein>
    <submittedName>
        <fullName evidence="2">Uncharacterized protein</fullName>
    </submittedName>
</protein>
<dbReference type="EMBL" id="LHPH01000010">
    <property type="protein sequence ID" value="KPH63121.1"/>
    <property type="molecule type" value="Genomic_DNA"/>
</dbReference>
<feature type="chain" id="PRO_5005855156" evidence="1">
    <location>
        <begin position="19"/>
        <end position="385"/>
    </location>
</feature>
<evidence type="ECO:0000313" key="3">
    <source>
        <dbReference type="Proteomes" id="UP000037848"/>
    </source>
</evidence>
<feature type="signal peptide" evidence="1">
    <location>
        <begin position="1"/>
        <end position="18"/>
    </location>
</feature>
<accession>A0A0N0LZP2</accession>
<evidence type="ECO:0000313" key="2">
    <source>
        <dbReference type="EMBL" id="KPH63121.1"/>
    </source>
</evidence>
<dbReference type="STRING" id="187330.AMS58_14995"/>
<organism evidence="2 3">
    <name type="scientific">Pseudoalteromonas porphyrae</name>
    <dbReference type="NCBI Taxonomy" id="187330"/>
    <lineage>
        <taxon>Bacteria</taxon>
        <taxon>Pseudomonadati</taxon>
        <taxon>Pseudomonadota</taxon>
        <taxon>Gammaproteobacteria</taxon>
        <taxon>Alteromonadales</taxon>
        <taxon>Pseudoalteromonadaceae</taxon>
        <taxon>Pseudoalteromonas</taxon>
    </lineage>
</organism>
<dbReference type="SUPFAM" id="SSF48452">
    <property type="entry name" value="TPR-like"/>
    <property type="match status" value="1"/>
</dbReference>
<dbReference type="SMART" id="SM00028">
    <property type="entry name" value="TPR"/>
    <property type="match status" value="3"/>
</dbReference>
<dbReference type="PROSITE" id="PS51257">
    <property type="entry name" value="PROKAR_LIPOPROTEIN"/>
    <property type="match status" value="1"/>
</dbReference>
<dbReference type="RefSeq" id="WP_054205849.1">
    <property type="nucleotide sequence ID" value="NZ_LHPH01000010.1"/>
</dbReference>
<dbReference type="Proteomes" id="UP000037848">
    <property type="component" value="Unassembled WGS sequence"/>
</dbReference>
<reference evidence="2 3" key="1">
    <citation type="submission" date="2015-08" db="EMBL/GenBank/DDBJ databases">
        <title>Draft Genome Sequence of Pseudoalteromonas porphyrae UCD-SED14.</title>
        <authorList>
            <person name="Coil D.A."/>
            <person name="Jospin G."/>
            <person name="Lee R.D."/>
            <person name="Eisen J.A."/>
        </authorList>
    </citation>
    <scope>NUCLEOTIDE SEQUENCE [LARGE SCALE GENOMIC DNA]</scope>
    <source>
        <strain evidence="2 3">UCD-SED14</strain>
    </source>
</reference>
<dbReference type="PATRIC" id="fig|187330.3.peg.4231"/>
<keyword evidence="1" id="KW-0732">Signal</keyword>
<gene>
    <name evidence="2" type="ORF">ADS77_10575</name>
</gene>
<dbReference type="InterPro" id="IPR011990">
    <property type="entry name" value="TPR-like_helical_dom_sf"/>
</dbReference>
<keyword evidence="3" id="KW-1185">Reference proteome</keyword>